<dbReference type="GO" id="GO:0005524">
    <property type="term" value="F:ATP binding"/>
    <property type="evidence" value="ECO:0007669"/>
    <property type="project" value="InterPro"/>
</dbReference>
<dbReference type="InterPro" id="IPR027417">
    <property type="entry name" value="P-loop_NTPase"/>
</dbReference>
<dbReference type="KEGG" id="proe:H9L23_00870"/>
<evidence type="ECO:0000313" key="3">
    <source>
        <dbReference type="Proteomes" id="UP000515806"/>
    </source>
</evidence>
<dbReference type="NCBIfam" id="TIGR04435">
    <property type="entry name" value="restrict_AAA_1"/>
    <property type="match status" value="1"/>
</dbReference>
<reference evidence="2 3" key="1">
    <citation type="submission" date="2020-08" db="EMBL/GenBank/DDBJ databases">
        <title>Genome sequence of Pedobacter roseus KACC 11594T.</title>
        <authorList>
            <person name="Hyun D.-W."/>
            <person name="Bae J.-W."/>
        </authorList>
    </citation>
    <scope>NUCLEOTIDE SEQUENCE [LARGE SCALE GENOMIC DNA]</scope>
    <source>
        <strain evidence="2 3">KACC 11594</strain>
    </source>
</reference>
<organism evidence="2 3">
    <name type="scientific">Pedobacter roseus</name>
    <dbReference type="NCBI Taxonomy" id="336820"/>
    <lineage>
        <taxon>Bacteria</taxon>
        <taxon>Pseudomonadati</taxon>
        <taxon>Bacteroidota</taxon>
        <taxon>Sphingobacteriia</taxon>
        <taxon>Sphingobacteriales</taxon>
        <taxon>Sphingobacteriaceae</taxon>
        <taxon>Pedobacter</taxon>
    </lineage>
</organism>
<accession>A0A7G9QH79</accession>
<dbReference type="InterPro" id="IPR030974">
    <property type="entry name" value="Restrict_AAA"/>
</dbReference>
<feature type="domain" description="ATPase AAA-type core" evidence="1">
    <location>
        <begin position="368"/>
        <end position="457"/>
    </location>
</feature>
<dbReference type="GO" id="GO:0006302">
    <property type="term" value="P:double-strand break repair"/>
    <property type="evidence" value="ECO:0007669"/>
    <property type="project" value="TreeGrafter"/>
</dbReference>
<dbReference type="PANTHER" id="PTHR32182">
    <property type="entry name" value="DNA REPLICATION AND REPAIR PROTEIN RECF"/>
    <property type="match status" value="1"/>
</dbReference>
<proteinExistence type="predicted"/>
<evidence type="ECO:0000313" key="2">
    <source>
        <dbReference type="EMBL" id="QNN42704.1"/>
    </source>
</evidence>
<protein>
    <submittedName>
        <fullName evidence="2">Restriction system-associated AAA family ATPase</fullName>
    </submittedName>
</protein>
<dbReference type="GO" id="GO:0016887">
    <property type="term" value="F:ATP hydrolysis activity"/>
    <property type="evidence" value="ECO:0007669"/>
    <property type="project" value="InterPro"/>
</dbReference>
<keyword evidence="3" id="KW-1185">Reference proteome</keyword>
<dbReference type="InterPro" id="IPR003959">
    <property type="entry name" value="ATPase_AAA_core"/>
</dbReference>
<dbReference type="Gene3D" id="3.40.50.300">
    <property type="entry name" value="P-loop containing nucleotide triphosphate hydrolases"/>
    <property type="match status" value="1"/>
</dbReference>
<dbReference type="EMBL" id="CP060723">
    <property type="protein sequence ID" value="QNN42704.1"/>
    <property type="molecule type" value="Genomic_DNA"/>
</dbReference>
<dbReference type="GO" id="GO:0000731">
    <property type="term" value="P:DNA synthesis involved in DNA repair"/>
    <property type="evidence" value="ECO:0007669"/>
    <property type="project" value="TreeGrafter"/>
</dbReference>
<evidence type="ECO:0000259" key="1">
    <source>
        <dbReference type="Pfam" id="PF13304"/>
    </source>
</evidence>
<dbReference type="Proteomes" id="UP000515806">
    <property type="component" value="Chromosome"/>
</dbReference>
<dbReference type="Pfam" id="PF13304">
    <property type="entry name" value="AAA_21"/>
    <property type="match status" value="1"/>
</dbReference>
<dbReference type="AlphaFoldDB" id="A0A7G9QH79"/>
<dbReference type="PANTHER" id="PTHR32182:SF25">
    <property type="entry name" value="SLR1056 PROTEIN"/>
    <property type="match status" value="1"/>
</dbReference>
<name>A0A7G9QH79_9SPHI</name>
<dbReference type="SUPFAM" id="SSF52540">
    <property type="entry name" value="P-loop containing nucleoside triphosphate hydrolases"/>
    <property type="match status" value="2"/>
</dbReference>
<dbReference type="RefSeq" id="WP_187593172.1">
    <property type="nucleotide sequence ID" value="NZ_CP060723.1"/>
</dbReference>
<sequence>MKIQGLKLFNNKYRGLEKFDKLFPKHILLKNHIDPICLVGLNGSGKSNFLELIADIFYDLEIFFLYERKNKLYIKDSPKYFAFANKNQDPLYFELRYKINVWNESSNQSEPCEVEISRHIPTGRNKKKPDPEFRIKIDEEYKVIDIDDARKYLPLIVGYTSGLNDLLSMPFIDLQDFYAQQVANVANVNSKSKLIDYGDQEIVSPNLMLLNYDSNAAIVVSNLMLADSTKLSTVKETLRISKLNTFRIVIRWNKLYTGKRLEVTKELQKYIKDLSDCAILKEIKRESANDEVHTLDFVCNTDTKELFKEKFESPQKLFEALTKLNLLNTLCIQKTQREKLRKKREKGQLIKFPQIATLDKIFSIEKIELVLCLNEDNLVRTEYEKISDGEHQFIHIIGGILLFDEKNPKRDILYLLDEPDTHFNPLWRSDFFYQLEEILENKDVEFILTTHSPFILSDCHGYNVFKFSREKDKVLFDRIKNETYGSTFENVLENIFHSEKEKDKHFNNQMAKLSFTRIEHIHTKIDSAVSIAELEIISKEIKLLGESIDRLEVLKHFSDKELELTKQ</sequence>
<gene>
    <name evidence="2" type="ORF">H9L23_00870</name>
</gene>